<comment type="caution">
    <text evidence="2">The sequence shown here is derived from an EMBL/GenBank/DDBJ whole genome shotgun (WGS) entry which is preliminary data.</text>
</comment>
<proteinExistence type="predicted"/>
<sequence>MIDFGPISCCNTLYKIIANIIGNRIRIFLPDIIIPPQSAFVVGRWIGDNILIVQELMRNYHKDDGSPKCSLNVDLIKAFDTVEWDFLLETLAVFRVPSKLWRFSLSY</sequence>
<dbReference type="EMBL" id="JANJYJ010000009">
    <property type="protein sequence ID" value="KAK3189581.1"/>
    <property type="molecule type" value="Genomic_DNA"/>
</dbReference>
<evidence type="ECO:0000313" key="3">
    <source>
        <dbReference type="Proteomes" id="UP001281410"/>
    </source>
</evidence>
<accession>A0AAE0DV74</accession>
<organism evidence="2 3">
    <name type="scientific">Dipteronia sinensis</name>
    <dbReference type="NCBI Taxonomy" id="43782"/>
    <lineage>
        <taxon>Eukaryota</taxon>
        <taxon>Viridiplantae</taxon>
        <taxon>Streptophyta</taxon>
        <taxon>Embryophyta</taxon>
        <taxon>Tracheophyta</taxon>
        <taxon>Spermatophyta</taxon>
        <taxon>Magnoliopsida</taxon>
        <taxon>eudicotyledons</taxon>
        <taxon>Gunneridae</taxon>
        <taxon>Pentapetalae</taxon>
        <taxon>rosids</taxon>
        <taxon>malvids</taxon>
        <taxon>Sapindales</taxon>
        <taxon>Sapindaceae</taxon>
        <taxon>Hippocastanoideae</taxon>
        <taxon>Acereae</taxon>
        <taxon>Dipteronia</taxon>
    </lineage>
</organism>
<evidence type="ECO:0000259" key="1">
    <source>
        <dbReference type="Pfam" id="PF00078"/>
    </source>
</evidence>
<gene>
    <name evidence="2" type="ORF">Dsin_029142</name>
</gene>
<dbReference type="Pfam" id="PF00078">
    <property type="entry name" value="RVT_1"/>
    <property type="match status" value="1"/>
</dbReference>
<dbReference type="InterPro" id="IPR000477">
    <property type="entry name" value="RT_dom"/>
</dbReference>
<dbReference type="Proteomes" id="UP001281410">
    <property type="component" value="Unassembled WGS sequence"/>
</dbReference>
<dbReference type="PANTHER" id="PTHR31635">
    <property type="entry name" value="REVERSE TRANSCRIPTASE DOMAIN-CONTAINING PROTEIN-RELATED"/>
    <property type="match status" value="1"/>
</dbReference>
<dbReference type="PANTHER" id="PTHR31635:SF196">
    <property type="entry name" value="REVERSE TRANSCRIPTASE DOMAIN-CONTAINING PROTEIN-RELATED"/>
    <property type="match status" value="1"/>
</dbReference>
<reference evidence="2" key="1">
    <citation type="journal article" date="2023" name="Plant J.">
        <title>Genome sequences and population genomics provide insights into the demographic history, inbreeding, and mutation load of two 'living fossil' tree species of Dipteronia.</title>
        <authorList>
            <person name="Feng Y."/>
            <person name="Comes H.P."/>
            <person name="Chen J."/>
            <person name="Zhu S."/>
            <person name="Lu R."/>
            <person name="Zhang X."/>
            <person name="Li P."/>
            <person name="Qiu J."/>
            <person name="Olsen K.M."/>
            <person name="Qiu Y."/>
        </authorList>
    </citation>
    <scope>NUCLEOTIDE SEQUENCE</scope>
    <source>
        <strain evidence="2">NBL</strain>
    </source>
</reference>
<evidence type="ECO:0000313" key="2">
    <source>
        <dbReference type="EMBL" id="KAK3189581.1"/>
    </source>
</evidence>
<keyword evidence="3" id="KW-1185">Reference proteome</keyword>
<protein>
    <recommendedName>
        <fullName evidence="1">Reverse transcriptase domain-containing protein</fullName>
    </recommendedName>
</protein>
<dbReference type="AlphaFoldDB" id="A0AAE0DV74"/>
<feature type="domain" description="Reverse transcriptase" evidence="1">
    <location>
        <begin position="6"/>
        <end position="101"/>
    </location>
</feature>
<name>A0AAE0DV74_9ROSI</name>